<evidence type="ECO:0000313" key="3">
    <source>
        <dbReference type="Proteomes" id="UP000694941"/>
    </source>
</evidence>
<dbReference type="RefSeq" id="XP_022244160.1">
    <property type="nucleotide sequence ID" value="XM_022388452.1"/>
</dbReference>
<feature type="region of interest" description="Disordered" evidence="1">
    <location>
        <begin position="352"/>
        <end position="375"/>
    </location>
</feature>
<dbReference type="InterPro" id="IPR025451">
    <property type="entry name" value="DUF4211"/>
</dbReference>
<dbReference type="Pfam" id="PF13926">
    <property type="entry name" value="DUF4211"/>
    <property type="match status" value="1"/>
</dbReference>
<feature type="region of interest" description="Disordered" evidence="1">
    <location>
        <begin position="687"/>
        <end position="717"/>
    </location>
</feature>
<name>A0ABM1SKK4_LIMPO</name>
<accession>A0ABM1SKK4</accession>
<gene>
    <name evidence="4" type="primary">LOC106461481</name>
</gene>
<reference evidence="4" key="1">
    <citation type="submission" date="2025-08" db="UniProtKB">
        <authorList>
            <consortium name="RefSeq"/>
        </authorList>
    </citation>
    <scope>IDENTIFICATION</scope>
    <source>
        <tissue evidence="4">Muscle</tissue>
    </source>
</reference>
<dbReference type="PANTHER" id="PTHR14689:SF0">
    <property type="entry name" value="COILED-COIL DOMAIN-CONTAINING PROTEIN 82"/>
    <property type="match status" value="1"/>
</dbReference>
<feature type="region of interest" description="Disordered" evidence="1">
    <location>
        <begin position="411"/>
        <end position="480"/>
    </location>
</feature>
<sequence>MDPATWSAYTQHYSRLGSAVSPAAASFSQQAQLNELGLSSTFSRQDHVGGYGAGTTPHPFFLTPHPGLNPPQPSNHVDTSFSSASILPPGYEHNLLSAQFQSAAAKSHFTGLPTGAGFLKAAHKEPDLSDLRGGFAHRGMTPNHMTAGANMAVAMTGATGLGSGALFNPHMAAASWRHSNIVSSAGNPFGSFASEAVMPRSIGVENNNDKVQPQVSKSPRRSIGGPLIDQDLAQTYRNILPSPARPPSSLIDSQNTHSTSMNRQVDSYLNSMADLYTSKPDFRAYSSNSMIQVSHDSISQPVYSSSAYAPLDLHMEKQNVYNTQTEQKMSGATTDKESFLPTPSVIVSPQFQHIQSQRQNTLASSSGAGSESTTANGETLLSQNVQSIHSTHSSEHQLGSSPEFNQEHIFNFGNNMQGHSPFASSAPPSSKSHCSSGSATQEYSPQNMNQNTSPIMQSTYPPMSTPTQAPTPVHPSPSVSVGQAYVPNSFVSSQEDATAIYSSVITQAGTINSNQTNFSTTHSDPSPSPKSHYNGEHTAISQSSVESNHLDMSEQAFFDQLQNPIHSHNVEDNCVLDVVSTPLGSESQNCVSTSRNLMEEDLNMVQQNIRADDQNSPLCSMNTALGMEEARSQSANMQMNSILNGPQPLRSHMQEFTNLMSAEDRMKVYDFDETPEPIANRSNNFEMTGFERKPGKRGRPKGRKNFKKRKTKKSPAWELTSEDYMQLKEAQKNWAHTQRSLSNSLIQSDINEHHFSQTSHTQMPISSQKRSSAENLPPYHSGNPSSGVSKWSLQFGSSYQHSDLDIPVAAFQDSSVHFPKDTFPGISSSLNPTSDQHNSFSFSEQGAQSVPMDVTMSTLQREADQEALRVSIDELASALEASEQNNRSTIPTEGIDDSLSVLQHSTGHTGGTGISDNLFHSNSFDLTSSLGKPPISTSCNNSVLHSSSVDISSFGYHKDAFTIDERGVNLGLKSSNGLPNDNKKMLSQNSSGSILSSFHINSTKRNNNSDCQELCQDWNLETGDLSKSFEKNVNQSEASTSEARYQPCSVNVSSSLPESSVDQDKNNKSIPGIADDFGFLDFPIKSDKKSECGKPGAFGGFFKSFLSFLTDKTEDISANTPFGKRGISRGRVRGRRGRGRGRSFHGSFSSNASGEHFCMYDSVGLSVSRKNDKDSCGKDRSLSPVTGNLTGDSSLFFDSSDLQKMVVPNPEAPSFSSDEEDNATQGIASSVAQALRHLSYETEGASSSLKINEHCSLLASDNLADKPLQAGNYVQACLKKGSVNFTEKKRGKSLNYHSGSFPVHLGRDQISNPRVLGRRFQFFNSSVRRKRGRPPKPRPLVYSNLPGREAHRENKYQQNSEKALVYQPVALEQQGEQKSSRTPEVSPVKGRDQQDDSDSDPVWMPVSRNHERGRGSRGRGRSRRGVGRRPGRRSLSCRDDIGNDSDSSKITFSEGENKMNREKVEEQQLRHSSRYSRRSKQQEVRECLYRFEWIKCKQIKLWRIEGKSLLQRFEAYEADGKVLYRNSSSYTAWNLAERNKYLSATVRVHSNSRDNTVVELLDVQKKEEDKEINGNIVKLTKDENIHPQRENFEVFLQTLISQVLDPNFISEIIKENDEYFLSHVKGIEKITMDQKNLLFHQGSWEPELLQCAEMYPCVNVMPRKDAEVVNCQVCQNVSSDQLVQFYGQVYDQTTLGHQLNPENTKPKVTQFSVCTSCSQKVTLFSRLHHQKYNFFLKCRLKVSAVRGGDDNKESHLILEECLEDNSWVSRMFTEVVEMWNECERRR</sequence>
<keyword evidence="3" id="KW-1185">Reference proteome</keyword>
<feature type="region of interest" description="Disordered" evidence="1">
    <location>
        <begin position="1120"/>
        <end position="1147"/>
    </location>
</feature>
<feature type="compositionally biased region" description="Polar residues" evidence="1">
    <location>
        <begin position="250"/>
        <end position="259"/>
    </location>
</feature>
<dbReference type="PANTHER" id="PTHR14689">
    <property type="entry name" value="PHORBOL-ESTER_DAG-TYPE DOMAIN-CONTAINING PROTEIN"/>
    <property type="match status" value="1"/>
</dbReference>
<feature type="region of interest" description="Disordered" evidence="1">
    <location>
        <begin position="1326"/>
        <end position="1477"/>
    </location>
</feature>
<feature type="region of interest" description="Disordered" evidence="1">
    <location>
        <begin position="515"/>
        <end position="548"/>
    </location>
</feature>
<feature type="compositionally biased region" description="Polar residues" evidence="1">
    <location>
        <begin position="205"/>
        <end position="217"/>
    </location>
</feature>
<feature type="region of interest" description="Disordered" evidence="1">
    <location>
        <begin position="205"/>
        <end position="226"/>
    </location>
</feature>
<feature type="compositionally biased region" description="Basic residues" evidence="1">
    <location>
        <begin position="1327"/>
        <end position="1336"/>
    </location>
</feature>
<organism evidence="3 4">
    <name type="scientific">Limulus polyphemus</name>
    <name type="common">Atlantic horseshoe crab</name>
    <dbReference type="NCBI Taxonomy" id="6850"/>
    <lineage>
        <taxon>Eukaryota</taxon>
        <taxon>Metazoa</taxon>
        <taxon>Ecdysozoa</taxon>
        <taxon>Arthropoda</taxon>
        <taxon>Chelicerata</taxon>
        <taxon>Merostomata</taxon>
        <taxon>Xiphosura</taxon>
        <taxon>Limulidae</taxon>
        <taxon>Limulus</taxon>
    </lineage>
</organism>
<feature type="compositionally biased region" description="Low complexity" evidence="1">
    <location>
        <begin position="420"/>
        <end position="439"/>
    </location>
</feature>
<feature type="compositionally biased region" description="Basic residues" evidence="1">
    <location>
        <begin position="694"/>
        <end position="713"/>
    </location>
</feature>
<dbReference type="GeneID" id="106461481"/>
<evidence type="ECO:0000259" key="2">
    <source>
        <dbReference type="Pfam" id="PF13926"/>
    </source>
</evidence>
<feature type="compositionally biased region" description="Polar residues" evidence="1">
    <location>
        <begin position="515"/>
        <end position="531"/>
    </location>
</feature>
<feature type="compositionally biased region" description="Low complexity" evidence="1">
    <location>
        <begin position="361"/>
        <end position="375"/>
    </location>
</feature>
<feature type="compositionally biased region" description="Basic residues" evidence="1">
    <location>
        <begin position="1415"/>
        <end position="1432"/>
    </location>
</feature>
<proteinExistence type="predicted"/>
<feature type="compositionally biased region" description="Polar residues" evidence="1">
    <location>
        <begin position="756"/>
        <end position="774"/>
    </location>
</feature>
<feature type="compositionally biased region" description="Basic and acidic residues" evidence="1">
    <location>
        <begin position="1455"/>
        <end position="1469"/>
    </location>
</feature>
<dbReference type="Proteomes" id="UP000694941">
    <property type="component" value="Unplaced"/>
</dbReference>
<feature type="region of interest" description="Disordered" evidence="1">
    <location>
        <begin position="239"/>
        <end position="259"/>
    </location>
</feature>
<feature type="compositionally biased region" description="Basic residues" evidence="1">
    <location>
        <begin position="1126"/>
        <end position="1143"/>
    </location>
</feature>
<evidence type="ECO:0000313" key="4">
    <source>
        <dbReference type="RefSeq" id="XP_022244160.1"/>
    </source>
</evidence>
<feature type="compositionally biased region" description="Polar residues" evidence="1">
    <location>
        <begin position="440"/>
        <end position="470"/>
    </location>
</feature>
<protein>
    <submittedName>
        <fullName evidence="4">Uncharacterized protein LOC106461481</fullName>
    </submittedName>
</protein>
<evidence type="ECO:0000256" key="1">
    <source>
        <dbReference type="SAM" id="MobiDB-lite"/>
    </source>
</evidence>
<feature type="domain" description="DUF4211" evidence="2">
    <location>
        <begin position="1583"/>
        <end position="1695"/>
    </location>
</feature>
<feature type="compositionally biased region" description="Polar residues" evidence="1">
    <location>
        <begin position="1374"/>
        <end position="1383"/>
    </location>
</feature>
<feature type="region of interest" description="Disordered" evidence="1">
    <location>
        <begin position="756"/>
        <end position="787"/>
    </location>
</feature>